<dbReference type="EMBL" id="NIDE01000008">
    <property type="protein sequence ID" value="OWK40264.1"/>
    <property type="molecule type" value="Genomic_DNA"/>
</dbReference>
<dbReference type="Proteomes" id="UP000214646">
    <property type="component" value="Unassembled WGS sequence"/>
</dbReference>
<feature type="compositionally biased region" description="Low complexity" evidence="1">
    <location>
        <begin position="20"/>
        <end position="32"/>
    </location>
</feature>
<name>A0A225DKT1_9BACT</name>
<sequence length="39" mass="4358">MIFVKSAEEICPETESLPTRSHQVVRSSSHQVGKPEPVH</sequence>
<dbReference type="AlphaFoldDB" id="A0A225DKT1"/>
<evidence type="ECO:0000256" key="1">
    <source>
        <dbReference type="SAM" id="MobiDB-lite"/>
    </source>
</evidence>
<evidence type="ECO:0000313" key="3">
    <source>
        <dbReference type="Proteomes" id="UP000214646"/>
    </source>
</evidence>
<proteinExistence type="predicted"/>
<reference evidence="3" key="1">
    <citation type="submission" date="2017-06" db="EMBL/GenBank/DDBJ databases">
        <title>Genome analysis of Fimbriiglobus ruber SP5, the first member of the order Planctomycetales with confirmed chitinolytic capability.</title>
        <authorList>
            <person name="Ravin N.V."/>
            <person name="Rakitin A.L."/>
            <person name="Ivanova A.A."/>
            <person name="Beletsky A.V."/>
            <person name="Kulichevskaya I.S."/>
            <person name="Mardanov A.V."/>
            <person name="Dedysh S.N."/>
        </authorList>
    </citation>
    <scope>NUCLEOTIDE SEQUENCE [LARGE SCALE GENOMIC DNA]</scope>
    <source>
        <strain evidence="3">SP5</strain>
    </source>
</reference>
<accession>A0A225DKT1</accession>
<feature type="region of interest" description="Disordered" evidence="1">
    <location>
        <begin position="13"/>
        <end position="39"/>
    </location>
</feature>
<evidence type="ECO:0000313" key="2">
    <source>
        <dbReference type="EMBL" id="OWK40264.1"/>
    </source>
</evidence>
<gene>
    <name evidence="2" type="ORF">FRUB_05183</name>
</gene>
<keyword evidence="3" id="KW-1185">Reference proteome</keyword>
<comment type="caution">
    <text evidence="2">The sequence shown here is derived from an EMBL/GenBank/DDBJ whole genome shotgun (WGS) entry which is preliminary data.</text>
</comment>
<protein>
    <submittedName>
        <fullName evidence="2">Uncharacterized protein</fullName>
    </submittedName>
</protein>
<organism evidence="2 3">
    <name type="scientific">Fimbriiglobus ruber</name>
    <dbReference type="NCBI Taxonomy" id="1908690"/>
    <lineage>
        <taxon>Bacteria</taxon>
        <taxon>Pseudomonadati</taxon>
        <taxon>Planctomycetota</taxon>
        <taxon>Planctomycetia</taxon>
        <taxon>Gemmatales</taxon>
        <taxon>Gemmataceae</taxon>
        <taxon>Fimbriiglobus</taxon>
    </lineage>
</organism>